<organism evidence="1 2">
    <name type="scientific">Cucumis melo</name>
    <name type="common">Muskmelon</name>
    <dbReference type="NCBI Taxonomy" id="3656"/>
    <lineage>
        <taxon>Eukaryota</taxon>
        <taxon>Viridiplantae</taxon>
        <taxon>Streptophyta</taxon>
        <taxon>Embryophyta</taxon>
        <taxon>Tracheophyta</taxon>
        <taxon>Spermatophyta</taxon>
        <taxon>Magnoliopsida</taxon>
        <taxon>eudicotyledons</taxon>
        <taxon>Gunneridae</taxon>
        <taxon>Pentapetalae</taxon>
        <taxon>rosids</taxon>
        <taxon>fabids</taxon>
        <taxon>Cucurbitales</taxon>
        <taxon>Cucurbitaceae</taxon>
        <taxon>Benincaseae</taxon>
        <taxon>Cucumis</taxon>
    </lineage>
</organism>
<dbReference type="RefSeq" id="XP_050936535.1">
    <property type="nucleotide sequence ID" value="XM_051080578.1"/>
</dbReference>
<reference evidence="2" key="1">
    <citation type="submission" date="2025-08" db="UniProtKB">
        <authorList>
            <consortium name="RefSeq"/>
        </authorList>
    </citation>
    <scope>IDENTIFICATION</scope>
    <source>
        <tissue evidence="2">Stem</tissue>
    </source>
</reference>
<accession>A0ABM3KFH1</accession>
<dbReference type="GeneID" id="127144499"/>
<evidence type="ECO:0000313" key="1">
    <source>
        <dbReference type="Proteomes" id="UP001652600"/>
    </source>
</evidence>
<gene>
    <name evidence="2" type="primary">LOC127144499</name>
</gene>
<sequence>MPPPSLSFYYSYMHELRFLSLIRRFLRSKSKSSRKRLRFPSHPSSDILFPEIEHSIVDDDDQLAASSSSVLQRTVKSLHFGDGDEKERAAKEIERLIKKESGNSKVRKLIVDLGVIPVEVKLI</sequence>
<dbReference type="Proteomes" id="UP001652600">
    <property type="component" value="Chromosome 12"/>
</dbReference>
<name>A0ABM3KFH1_CUCME</name>
<keyword evidence="1" id="KW-1185">Reference proteome</keyword>
<proteinExistence type="predicted"/>
<protein>
    <submittedName>
        <fullName evidence="2">Uncharacterized protein LOC127144499</fullName>
    </submittedName>
</protein>
<evidence type="ECO:0000313" key="2">
    <source>
        <dbReference type="RefSeq" id="XP_050936535.1"/>
    </source>
</evidence>